<protein>
    <recommendedName>
        <fullName evidence="2">Myb-like domain-containing protein</fullName>
    </recommendedName>
</protein>
<feature type="compositionally biased region" description="Basic and acidic residues" evidence="1">
    <location>
        <begin position="101"/>
        <end position="121"/>
    </location>
</feature>
<dbReference type="PROSITE" id="PS50090">
    <property type="entry name" value="MYB_LIKE"/>
    <property type="match status" value="1"/>
</dbReference>
<dbReference type="EMBL" id="JBJUIK010000008">
    <property type="protein sequence ID" value="KAL3520575.1"/>
    <property type="molecule type" value="Genomic_DNA"/>
</dbReference>
<dbReference type="Proteomes" id="UP001630127">
    <property type="component" value="Unassembled WGS sequence"/>
</dbReference>
<dbReference type="AlphaFoldDB" id="A0ABD2ZQX6"/>
<dbReference type="SUPFAM" id="SSF46689">
    <property type="entry name" value="Homeodomain-like"/>
    <property type="match status" value="1"/>
</dbReference>
<feature type="domain" description="Myb-like" evidence="2">
    <location>
        <begin position="740"/>
        <end position="785"/>
    </location>
</feature>
<feature type="region of interest" description="Disordered" evidence="1">
    <location>
        <begin position="974"/>
        <end position="1032"/>
    </location>
</feature>
<organism evidence="3 4">
    <name type="scientific">Cinchona calisaya</name>
    <dbReference type="NCBI Taxonomy" id="153742"/>
    <lineage>
        <taxon>Eukaryota</taxon>
        <taxon>Viridiplantae</taxon>
        <taxon>Streptophyta</taxon>
        <taxon>Embryophyta</taxon>
        <taxon>Tracheophyta</taxon>
        <taxon>Spermatophyta</taxon>
        <taxon>Magnoliopsida</taxon>
        <taxon>eudicotyledons</taxon>
        <taxon>Gunneridae</taxon>
        <taxon>Pentapetalae</taxon>
        <taxon>asterids</taxon>
        <taxon>lamiids</taxon>
        <taxon>Gentianales</taxon>
        <taxon>Rubiaceae</taxon>
        <taxon>Cinchonoideae</taxon>
        <taxon>Cinchoneae</taxon>
        <taxon>Cinchona</taxon>
    </lineage>
</organism>
<sequence length="1032" mass="113711">MMTGGKVILTYKRQRPSHWIAYKRKRPPLRNKFSQDNECTDTSAERLSYSVLNKAEKKVESTEGNKSECANNNAPTATIKEEASESNKLECPNNSAPTTAEKQEKSTEGNRPAKDDEHAPEGKGQFSGYIKQQICMVSVEMANRAKDRNLFVQDIKQLAVDSQAVLEASPMECISQKASGGQLSADLHNLGDSNSRQEASCSSVNSLSACDDKSTMKYSAPLSANCNSGSGPRQVSLKCSLGKDFISESNKFSLKETGLPVEDKSSSLCTNAALQSKLRSPLITFYRRYKRKKDVDGLHTQNILGVAQDCALAFKGSKSVVFASVGEATPPVSGSEQILVNANLSDKNLNRMVSFDEYHEKMTGRDVEYACVSGSYPETGNVKQADDKLENTSQDNQPTVEVIPQNSVVVGLQGPASCSGNISNGTADDPSLEPTTVGKESQSLSNDNLNTVKITDEIPSSRSSVVSLDLSVPLPGKESLSLSSDDLNTLKITDEIPSSRSSVVSLDLPVPLPDAHDVEDCGIASVHDEQPRCSLLNSPSGSHTTFNDESPGNKGSELLHERVGERFPLHQVQVLENGCLAEEAVCHNYNGFASSSPVYDLENKCLQLFPEDRTDDIFQSTKMHKKVTAPVDSEDKSVSLFESRNRDGPAATKSSLFLGLFLPMELINEGHDRTSTSSQWPNVGIQSKELPQDAMPQRFPDQASSYRRHKMVLDNIVSRARMPKRKRGGFLDLYDSPRMWSEEELDSLWVGIRRYGRGNWEAMLRDPRLLFSALRTPRDLAEQWEVEQSKLYNNMPSSQGRHLRTTNIIRDSMDGFWHPKTGKQNLLDDVQLSLGDVYSPPNDSVQKRSLFNFFNAAQNTAPSQLQGAVANVRTMYSCRGNRRRAMLQNNAMLDVEGSFSANQSTFMANGGNLPHWLREIVSIPLRPPQAQTVLPSDTLSVSHVEMQWAKKPFPDAKGIHRDPTNRISKRHTITESGKQETGVGAHNGNFPSAMEHGKTEEEQFPGNKQDLIIIDSDASSEETISDDRGTKV</sequence>
<evidence type="ECO:0000256" key="1">
    <source>
        <dbReference type="SAM" id="MobiDB-lite"/>
    </source>
</evidence>
<dbReference type="Gene3D" id="1.10.10.60">
    <property type="entry name" value="Homeodomain-like"/>
    <property type="match status" value="1"/>
</dbReference>
<feature type="region of interest" description="Disordered" evidence="1">
    <location>
        <begin position="419"/>
        <end position="448"/>
    </location>
</feature>
<comment type="caution">
    <text evidence="3">The sequence shown here is derived from an EMBL/GenBank/DDBJ whole genome shotgun (WGS) entry which is preliminary data.</text>
</comment>
<keyword evidence="4" id="KW-1185">Reference proteome</keyword>
<feature type="compositionally biased region" description="Polar residues" evidence="1">
    <location>
        <begin position="438"/>
        <end position="448"/>
    </location>
</feature>
<reference evidence="3 4" key="1">
    <citation type="submission" date="2024-11" db="EMBL/GenBank/DDBJ databases">
        <title>A near-complete genome assembly of Cinchona calisaya.</title>
        <authorList>
            <person name="Lian D.C."/>
            <person name="Zhao X.W."/>
            <person name="Wei L."/>
        </authorList>
    </citation>
    <scope>NUCLEOTIDE SEQUENCE [LARGE SCALE GENOMIC DNA]</scope>
    <source>
        <tissue evidence="3">Nenye</tissue>
    </source>
</reference>
<dbReference type="InterPro" id="IPR001005">
    <property type="entry name" value="SANT/Myb"/>
</dbReference>
<feature type="compositionally biased region" description="Polar residues" evidence="1">
    <location>
        <begin position="32"/>
        <end position="42"/>
    </location>
</feature>
<proteinExistence type="predicted"/>
<dbReference type="CDD" id="cd11660">
    <property type="entry name" value="SANT_TRF"/>
    <property type="match status" value="1"/>
</dbReference>
<feature type="region of interest" description="Disordered" evidence="1">
    <location>
        <begin position="26"/>
        <end position="46"/>
    </location>
</feature>
<evidence type="ECO:0000313" key="4">
    <source>
        <dbReference type="Proteomes" id="UP001630127"/>
    </source>
</evidence>
<feature type="compositionally biased region" description="Basic and acidic residues" evidence="1">
    <location>
        <begin position="79"/>
        <end position="88"/>
    </location>
</feature>
<accession>A0ABD2ZQX6</accession>
<gene>
    <name evidence="3" type="ORF">ACH5RR_018724</name>
</gene>
<name>A0ABD2ZQX6_9GENT</name>
<evidence type="ECO:0000313" key="3">
    <source>
        <dbReference type="EMBL" id="KAL3520575.1"/>
    </source>
</evidence>
<dbReference type="InterPro" id="IPR009057">
    <property type="entry name" value="Homeodomain-like_sf"/>
</dbReference>
<feature type="compositionally biased region" description="Polar residues" evidence="1">
    <location>
        <begin position="67"/>
        <end position="76"/>
    </location>
</feature>
<feature type="region of interest" description="Disordered" evidence="1">
    <location>
        <begin position="58"/>
        <end position="125"/>
    </location>
</feature>
<evidence type="ECO:0000259" key="2">
    <source>
        <dbReference type="PROSITE" id="PS50090"/>
    </source>
</evidence>